<dbReference type="InterPro" id="IPR028087">
    <property type="entry name" value="Tad_N"/>
</dbReference>
<organism evidence="2 3">
    <name type="scientific">Hyphobacterium lacteum</name>
    <dbReference type="NCBI Taxonomy" id="3116575"/>
    <lineage>
        <taxon>Bacteria</taxon>
        <taxon>Pseudomonadati</taxon>
        <taxon>Pseudomonadota</taxon>
        <taxon>Alphaproteobacteria</taxon>
        <taxon>Maricaulales</taxon>
        <taxon>Maricaulaceae</taxon>
        <taxon>Hyphobacterium</taxon>
    </lineage>
</organism>
<dbReference type="EMBL" id="JAZDRP010000003">
    <property type="protein sequence ID" value="MEE2526023.1"/>
    <property type="molecule type" value="Genomic_DNA"/>
</dbReference>
<proteinExistence type="predicted"/>
<gene>
    <name evidence="2" type="ORF">V0U79_06565</name>
</gene>
<accession>A0ABU7LQ42</accession>
<reference evidence="2 3" key="1">
    <citation type="submission" date="2024-01" db="EMBL/GenBank/DDBJ databases">
        <title>Hyphobacterium bacterium isolated from marine sediment.</title>
        <authorList>
            <person name="Zhao S."/>
        </authorList>
    </citation>
    <scope>NUCLEOTIDE SEQUENCE [LARGE SCALE GENOMIC DNA]</scope>
    <source>
        <strain evidence="3">HN65</strain>
    </source>
</reference>
<protein>
    <submittedName>
        <fullName evidence="2">TadE/TadG family type IV pilus assembly protein</fullName>
    </submittedName>
</protein>
<comment type="caution">
    <text evidence="2">The sequence shown here is derived from an EMBL/GenBank/DDBJ whole genome shotgun (WGS) entry which is preliminary data.</text>
</comment>
<sequence length="426" mass="45189">MRWVSGMRAQTVELAKRWLTNKGGNVAIVFSLALLPMAAAGGGALDLARAENVRDRMQQAADTGALEAMVLRRQTDAVRVQSATDLTRNNLADFNDLTDFSIAVSVSSTDATVDISTAIPTNFLGLVGINTIEPEVTATARVTPGDVLPICVLALNLTEDRGIEASGGSSFYAENCIVHVNSNNDEAVNFSGGGSLNSGENCFVGGVKQGLERMTPAPTPDCAVIEDPFYSHYRPVVGPCDHDEEVRVSGHETFDLYPGTYCGGLNVSSADNVIFHPGVYVIVGEFRSTGGSRMEGEEVSFFLTGEDAGLEWSGGGEYYFTAPQDGPMRSMLVMLDPDEPNIGDRSHLSGGAGTYYEGNIYLPNQHLTVSGGGITSNPSPYTALVADTFTYSGGSTLLVTVDPNASETPVSRELYASANQRIVLVN</sequence>
<dbReference type="Pfam" id="PF13400">
    <property type="entry name" value="Tad"/>
    <property type="match status" value="1"/>
</dbReference>
<evidence type="ECO:0000313" key="3">
    <source>
        <dbReference type="Proteomes" id="UP001354971"/>
    </source>
</evidence>
<keyword evidence="3" id="KW-1185">Reference proteome</keyword>
<dbReference type="RefSeq" id="WP_330198682.1">
    <property type="nucleotide sequence ID" value="NZ_JAZDRP010000003.1"/>
</dbReference>
<dbReference type="Proteomes" id="UP001354971">
    <property type="component" value="Unassembled WGS sequence"/>
</dbReference>
<name>A0ABU7LQ42_9PROT</name>
<evidence type="ECO:0000313" key="2">
    <source>
        <dbReference type="EMBL" id="MEE2526023.1"/>
    </source>
</evidence>
<evidence type="ECO:0000259" key="1">
    <source>
        <dbReference type="Pfam" id="PF13400"/>
    </source>
</evidence>
<feature type="domain" description="Putative Flp pilus-assembly TadG-like N-terminal" evidence="1">
    <location>
        <begin position="24"/>
        <end position="68"/>
    </location>
</feature>